<evidence type="ECO:0008006" key="3">
    <source>
        <dbReference type="Google" id="ProtNLM"/>
    </source>
</evidence>
<protein>
    <recommendedName>
        <fullName evidence="3">DUF2946 domain-containing protein</fullName>
    </recommendedName>
</protein>
<comment type="caution">
    <text evidence="1">The sequence shown here is derived from an EMBL/GenBank/DDBJ whole genome shotgun (WGS) entry which is preliminary data.</text>
</comment>
<organism evidence="1 2">
    <name type="scientific">Erwinia piriflorinigrans CFBP 5888</name>
    <dbReference type="NCBI Taxonomy" id="1161919"/>
    <lineage>
        <taxon>Bacteria</taxon>
        <taxon>Pseudomonadati</taxon>
        <taxon>Pseudomonadota</taxon>
        <taxon>Gammaproteobacteria</taxon>
        <taxon>Enterobacterales</taxon>
        <taxon>Erwiniaceae</taxon>
        <taxon>Erwinia</taxon>
    </lineage>
</organism>
<dbReference type="STRING" id="1161919.EPIR_3091"/>
<reference evidence="1 2" key="1">
    <citation type="journal article" date="2013" name="Syst. Appl. Microbiol.">
        <title>Phylogenetic position and virulence apparatus of the pear flower necrosis pathogen Erwinia piriflorinigrans CFBP 5888T as assessed by comparative genomics.</title>
        <authorList>
            <person name="Smits T.H."/>
            <person name="Rezzonico F."/>
            <person name="Lopez M.M."/>
            <person name="Blom J."/>
            <person name="Goesmann A."/>
            <person name="Frey J.E."/>
            <person name="Duffy B."/>
        </authorList>
    </citation>
    <scope>NUCLEOTIDE SEQUENCE [LARGE SCALE GENOMIC DNA]</scope>
    <source>
        <strain evidence="2">CFBP5888</strain>
    </source>
</reference>
<dbReference type="AlphaFoldDB" id="V5ZBY8"/>
<dbReference type="Pfam" id="PF11162">
    <property type="entry name" value="DUF2946"/>
    <property type="match status" value="1"/>
</dbReference>
<accession>V5ZBY8</accession>
<evidence type="ECO:0000313" key="1">
    <source>
        <dbReference type="EMBL" id="CCG88454.1"/>
    </source>
</evidence>
<proteinExistence type="predicted"/>
<dbReference type="EMBL" id="CAHS01000021">
    <property type="protein sequence ID" value="CCG88454.1"/>
    <property type="molecule type" value="Genomic_DNA"/>
</dbReference>
<sequence>MISKSLAQHHGGSGVMMHQGMEMEMTADNTPLVEADFAVSSTKHAPVPIMDDSACGYCVLLVHLPLDLFPSPLLWSSLQAAAVPDVPLCQAPIALLTPRFFHPRAPPRCHPIP</sequence>
<dbReference type="Proteomes" id="UP000018217">
    <property type="component" value="Unassembled WGS sequence"/>
</dbReference>
<dbReference type="InterPro" id="IPR021333">
    <property type="entry name" value="DUF2946"/>
</dbReference>
<gene>
    <name evidence="1" type="ORF">EPIR_3091</name>
</gene>
<name>V5ZBY8_9GAMM</name>
<keyword evidence="2" id="KW-1185">Reference proteome</keyword>
<evidence type="ECO:0000313" key="2">
    <source>
        <dbReference type="Proteomes" id="UP000018217"/>
    </source>
</evidence>